<keyword evidence="8" id="KW-1185">Reference proteome</keyword>
<feature type="region of interest" description="Disordered" evidence="4">
    <location>
        <begin position="24"/>
        <end position="44"/>
    </location>
</feature>
<dbReference type="Proteomes" id="UP001208186">
    <property type="component" value="Unassembled WGS sequence"/>
</dbReference>
<dbReference type="PANTHER" id="PTHR30532">
    <property type="entry name" value="IRON III DICITRATE-BINDING PERIPLASMIC PROTEIN"/>
    <property type="match status" value="1"/>
</dbReference>
<accession>A0AAE3IA10</accession>
<dbReference type="Gene3D" id="3.40.50.1980">
    <property type="entry name" value="Nitrogenase molybdenum iron protein domain"/>
    <property type="match status" value="2"/>
</dbReference>
<reference evidence="7" key="1">
    <citation type="submission" date="2023-02" db="EMBL/GenBank/DDBJ databases">
        <title>Enrichment on poylsaccharides allowed isolation of novel metabolic and taxonomic groups of Haloarchaea.</title>
        <authorList>
            <person name="Sorokin D.Y."/>
            <person name="Elcheninov A.G."/>
            <person name="Khizhniak T.V."/>
            <person name="Kolganova T.V."/>
            <person name="Kublanov I.V."/>
        </authorList>
    </citation>
    <scope>NUCLEOTIDE SEQUENCE</scope>
    <source>
        <strain evidence="6 8">HArc-curdl5-1</strain>
        <strain evidence="7">HArc-curdl7</strain>
    </source>
</reference>
<evidence type="ECO:0000259" key="5">
    <source>
        <dbReference type="Pfam" id="PF01497"/>
    </source>
</evidence>
<evidence type="ECO:0000256" key="3">
    <source>
        <dbReference type="ARBA" id="ARBA00022729"/>
    </source>
</evidence>
<protein>
    <submittedName>
        <fullName evidence="7">ABC transporter substrate-binding protein</fullName>
    </submittedName>
</protein>
<evidence type="ECO:0000313" key="7">
    <source>
        <dbReference type="EMBL" id="MCU4726561.1"/>
    </source>
</evidence>
<comment type="subcellular location">
    <subcellularLocation>
        <location evidence="1">Cell envelope</location>
    </subcellularLocation>
</comment>
<feature type="domain" description="Fe/B12 periplasmic-binding" evidence="5">
    <location>
        <begin position="63"/>
        <end position="328"/>
    </location>
</feature>
<evidence type="ECO:0000313" key="6">
    <source>
        <dbReference type="EMBL" id="MCU4717397.1"/>
    </source>
</evidence>
<dbReference type="AlphaFoldDB" id="A0AAE3IA10"/>
<proteinExistence type="predicted"/>
<dbReference type="Proteomes" id="UP001209746">
    <property type="component" value="Unassembled WGS sequence"/>
</dbReference>
<evidence type="ECO:0000256" key="2">
    <source>
        <dbReference type="ARBA" id="ARBA00022448"/>
    </source>
</evidence>
<dbReference type="Pfam" id="PF01497">
    <property type="entry name" value="Peripla_BP_2"/>
    <property type="match status" value="1"/>
</dbReference>
<dbReference type="PANTHER" id="PTHR30532:SF1">
    <property type="entry name" value="IRON(3+)-HYDROXAMATE-BINDING PROTEIN FHUD"/>
    <property type="match status" value="1"/>
</dbReference>
<dbReference type="PROSITE" id="PS51257">
    <property type="entry name" value="PROKAR_LIPOPROTEIN"/>
    <property type="match status" value="1"/>
</dbReference>
<sequence length="373" mass="40993">MQRRSFIKAGGMTALTGVVAGCASPGDGGNGDETPSATETAEPYSVSMSPVGEVTFDAVPEDIAVYMSGYADMLVALGHGDALSAIGNAGRYHTDHYDELDGVDVDTSELTNLVDAGLTRETFLSIDADLHLIDPNWLTNVFEMDDSDVEFVSERAGPFLGNTIFRRTDAWHDYEYYTLYEAFEKVAQVVQEQDRYEAVQSFHDDFIDRIEADVPADGPRAALVWGGDDQPTSFSPYYLSGEGTNKKPFRDLNVRDAIANSDVDALSTGSRSQIDYETLLDLDPDVLLVRGHEDKTRSEFEETVVSFMQNHETASRITAVENGDVFRGGPLYMGPLQHLFTTERFATALYPDAFEGELFDRDELASIVTSDSA</sequence>
<keyword evidence="3" id="KW-0732">Signal</keyword>
<evidence type="ECO:0000313" key="9">
    <source>
        <dbReference type="Proteomes" id="UP001209746"/>
    </source>
</evidence>
<dbReference type="SUPFAM" id="SSF53807">
    <property type="entry name" value="Helical backbone' metal receptor"/>
    <property type="match status" value="1"/>
</dbReference>
<evidence type="ECO:0000256" key="4">
    <source>
        <dbReference type="SAM" id="MobiDB-lite"/>
    </source>
</evidence>
<organism evidence="7 9">
    <name type="scientific">Halapricum hydrolyticum</name>
    <dbReference type="NCBI Taxonomy" id="2979991"/>
    <lineage>
        <taxon>Archaea</taxon>
        <taxon>Methanobacteriati</taxon>
        <taxon>Methanobacteriota</taxon>
        <taxon>Stenosarchaea group</taxon>
        <taxon>Halobacteria</taxon>
        <taxon>Halobacteriales</taxon>
        <taxon>Haloarculaceae</taxon>
        <taxon>Halapricum</taxon>
    </lineage>
</organism>
<name>A0AAE3IA10_9EURY</name>
<evidence type="ECO:0000313" key="8">
    <source>
        <dbReference type="Proteomes" id="UP001208186"/>
    </source>
</evidence>
<keyword evidence="2" id="KW-0813">Transport</keyword>
<dbReference type="InterPro" id="IPR002491">
    <property type="entry name" value="ABC_transptr_periplasmic_BD"/>
</dbReference>
<dbReference type="RefSeq" id="WP_315908164.1">
    <property type="nucleotide sequence ID" value="NZ_JAOPKC010000003.1"/>
</dbReference>
<dbReference type="EMBL" id="JAOPKD010000004">
    <property type="protein sequence ID" value="MCU4726561.1"/>
    <property type="molecule type" value="Genomic_DNA"/>
</dbReference>
<gene>
    <name evidence="7" type="ORF">OB914_06225</name>
    <name evidence="6" type="ORF">OB916_04890</name>
</gene>
<dbReference type="InterPro" id="IPR051313">
    <property type="entry name" value="Bact_iron-sidero_bind"/>
</dbReference>
<comment type="caution">
    <text evidence="7">The sequence shown here is derived from an EMBL/GenBank/DDBJ whole genome shotgun (WGS) entry which is preliminary data.</text>
</comment>
<evidence type="ECO:0000256" key="1">
    <source>
        <dbReference type="ARBA" id="ARBA00004196"/>
    </source>
</evidence>
<dbReference type="EMBL" id="JAOPKC010000003">
    <property type="protein sequence ID" value="MCU4717397.1"/>
    <property type="molecule type" value="Genomic_DNA"/>
</dbReference>